<evidence type="ECO:0000259" key="1">
    <source>
        <dbReference type="Pfam" id="PF05239"/>
    </source>
</evidence>
<dbReference type="AlphaFoldDB" id="A0A936NCP4"/>
<reference evidence="2 3" key="1">
    <citation type="submission" date="2020-10" db="EMBL/GenBank/DDBJ databases">
        <title>Connecting structure to function with the recovery of over 1000 high-quality activated sludge metagenome-assembled genomes encoding full-length rRNA genes using long-read sequencing.</title>
        <authorList>
            <person name="Singleton C.M."/>
            <person name="Petriglieri F."/>
            <person name="Kristensen J.M."/>
            <person name="Kirkegaard R.H."/>
            <person name="Michaelsen T.Y."/>
            <person name="Andersen M.H."/>
            <person name="Karst S.M."/>
            <person name="Dueholm M.S."/>
            <person name="Nielsen P.H."/>
            <person name="Albertsen M."/>
        </authorList>
    </citation>
    <scope>NUCLEOTIDE SEQUENCE [LARGE SCALE GENOMIC DNA]</scope>
    <source>
        <strain evidence="2">Lyne_18-Q3-R50-59_MAXAC.006</strain>
    </source>
</reference>
<dbReference type="InterPro" id="IPR027275">
    <property type="entry name" value="PRC-brl_dom"/>
</dbReference>
<dbReference type="InterPro" id="IPR011033">
    <property type="entry name" value="PRC_barrel-like_sf"/>
</dbReference>
<proteinExistence type="predicted"/>
<dbReference type="SUPFAM" id="SSF50346">
    <property type="entry name" value="PRC-barrel domain"/>
    <property type="match status" value="2"/>
</dbReference>
<evidence type="ECO:0000313" key="3">
    <source>
        <dbReference type="Proteomes" id="UP000727993"/>
    </source>
</evidence>
<dbReference type="Pfam" id="PF05239">
    <property type="entry name" value="PRC"/>
    <property type="match status" value="1"/>
</dbReference>
<dbReference type="EMBL" id="JADJZA010000003">
    <property type="protein sequence ID" value="MBK9296617.1"/>
    <property type="molecule type" value="Genomic_DNA"/>
</dbReference>
<accession>A0A936NCP4</accession>
<feature type="domain" description="PRC-barrel" evidence="1">
    <location>
        <begin position="6"/>
        <end position="74"/>
    </location>
</feature>
<dbReference type="Proteomes" id="UP000727993">
    <property type="component" value="Unassembled WGS sequence"/>
</dbReference>
<comment type="caution">
    <text evidence="2">The sequence shown here is derived from an EMBL/GenBank/DDBJ whole genome shotgun (WGS) entry which is preliminary data.</text>
</comment>
<gene>
    <name evidence="2" type="ORF">IPN02_07175</name>
</gene>
<evidence type="ECO:0000313" key="2">
    <source>
        <dbReference type="EMBL" id="MBK9296617.1"/>
    </source>
</evidence>
<sequence>MTHLLRAGDLIGLPVVSIATGEDLAEVRDVIYDGSEHRLLGFTLNKRGMFAGRLKEVLTAESVTGIGADALMIDDTTAIDEAAADEESLRHLKAAKPVVGNRVVSSDGNALGEVVGVVLSTGRRPEAVGYEVSAPDLDGTAFVPISDQMALSGDNLLVPVESTEFIRNDLAGFGAAVTEYRERMMNASPVTERPTDEGGPQ</sequence>
<dbReference type="Gene3D" id="2.30.30.240">
    <property type="entry name" value="PRC-barrel domain"/>
    <property type="match status" value="1"/>
</dbReference>
<organism evidence="2 3">
    <name type="scientific">Candidatus Neomicrothrix subdominans</name>
    <dbReference type="NCBI Taxonomy" id="2954438"/>
    <lineage>
        <taxon>Bacteria</taxon>
        <taxon>Bacillati</taxon>
        <taxon>Actinomycetota</taxon>
        <taxon>Acidimicrobiia</taxon>
        <taxon>Acidimicrobiales</taxon>
        <taxon>Microthrixaceae</taxon>
        <taxon>Candidatus Neomicrothrix</taxon>
    </lineage>
</organism>
<name>A0A936NCP4_9ACTN</name>
<protein>
    <submittedName>
        <fullName evidence="2">PRC-barrel domain-containing protein</fullName>
    </submittedName>
</protein>